<dbReference type="AlphaFoldDB" id="A0A1M6LB04"/>
<organism evidence="2 3">
    <name type="scientific">Aquimarina spongiae</name>
    <dbReference type="NCBI Taxonomy" id="570521"/>
    <lineage>
        <taxon>Bacteria</taxon>
        <taxon>Pseudomonadati</taxon>
        <taxon>Bacteroidota</taxon>
        <taxon>Flavobacteriia</taxon>
        <taxon>Flavobacteriales</taxon>
        <taxon>Flavobacteriaceae</taxon>
        <taxon>Aquimarina</taxon>
    </lineage>
</organism>
<keyword evidence="1" id="KW-0175">Coiled coil</keyword>
<keyword evidence="3" id="KW-1185">Reference proteome</keyword>
<protein>
    <submittedName>
        <fullName evidence="2">Uncharacterized protein</fullName>
    </submittedName>
</protein>
<dbReference type="EMBL" id="FQYP01000015">
    <property type="protein sequence ID" value="SHJ68352.1"/>
    <property type="molecule type" value="Genomic_DNA"/>
</dbReference>
<dbReference type="Proteomes" id="UP000184432">
    <property type="component" value="Unassembled WGS sequence"/>
</dbReference>
<sequence>MKRALYLAIFLTSILIHGQTEIKKTVVVDGPGWKRVARLDGAYGRGYNEITIHTEGGATSPRVSKISWMKGWSAYGGLNISSVSDADHWSDARITYDDTKAYLEINFKVAIAGLKVYLNQSAWTGGDIFDGTLPNGGGSVLLSAQFGRLNYGENDLLLLHNGNLGLGAPNPAARLDILSTSGQTESLTRYRIADAPNDYLQIANSTGSPNQFIPVIKGHHQSDNRYSIQFMGTTSEGNDVGGNAVVNFDARRTNGPISNRPLFLWTSYTTKMMTMTANGNLGIGTTTPDSKLTVKGKIHTQEVKVDLAGAVAPDYVFLEDYNLKTLEEVSLHIQEKGHLPNIPSAKQMEKEGVNLKEMNLKLLEKIEELTLYTIEQDKKLKEQKIINEHLLNSNNELEKRLIKLEQLIIKK</sequence>
<evidence type="ECO:0000256" key="1">
    <source>
        <dbReference type="SAM" id="Coils"/>
    </source>
</evidence>
<reference evidence="3" key="1">
    <citation type="submission" date="2016-11" db="EMBL/GenBank/DDBJ databases">
        <authorList>
            <person name="Varghese N."/>
            <person name="Submissions S."/>
        </authorList>
    </citation>
    <scope>NUCLEOTIDE SEQUENCE [LARGE SCALE GENOMIC DNA]</scope>
    <source>
        <strain evidence="3">DSM 22623</strain>
    </source>
</reference>
<dbReference type="RefSeq" id="WP_073321849.1">
    <property type="nucleotide sequence ID" value="NZ_FQYP01000015.1"/>
</dbReference>
<proteinExistence type="predicted"/>
<feature type="coiled-coil region" evidence="1">
    <location>
        <begin position="380"/>
        <end position="407"/>
    </location>
</feature>
<name>A0A1M6LB04_9FLAO</name>
<gene>
    <name evidence="2" type="ORF">SAMN04488508_1155</name>
</gene>
<accession>A0A1M6LB04</accession>
<evidence type="ECO:0000313" key="2">
    <source>
        <dbReference type="EMBL" id="SHJ68352.1"/>
    </source>
</evidence>
<dbReference type="OrthoDB" id="9793307at2"/>
<dbReference type="STRING" id="570521.SAMN04488508_1155"/>
<evidence type="ECO:0000313" key="3">
    <source>
        <dbReference type="Proteomes" id="UP000184432"/>
    </source>
</evidence>